<dbReference type="EMBL" id="CP097511">
    <property type="protein sequence ID" value="URE42238.1"/>
    <property type="molecule type" value="Genomic_DNA"/>
</dbReference>
<evidence type="ECO:0000313" key="2">
    <source>
        <dbReference type="EMBL" id="URE42230.1"/>
    </source>
</evidence>
<organism evidence="2 3">
    <name type="scientific">Musa troglodytarum</name>
    <name type="common">fe'i banana</name>
    <dbReference type="NCBI Taxonomy" id="320322"/>
    <lineage>
        <taxon>Eukaryota</taxon>
        <taxon>Viridiplantae</taxon>
        <taxon>Streptophyta</taxon>
        <taxon>Embryophyta</taxon>
        <taxon>Tracheophyta</taxon>
        <taxon>Spermatophyta</taxon>
        <taxon>Magnoliopsida</taxon>
        <taxon>Liliopsida</taxon>
        <taxon>Zingiberales</taxon>
        <taxon>Musaceae</taxon>
        <taxon>Musa</taxon>
    </lineage>
</organism>
<feature type="region of interest" description="Disordered" evidence="1">
    <location>
        <begin position="25"/>
        <end position="66"/>
    </location>
</feature>
<dbReference type="AlphaFoldDB" id="A0A9E7L8V9"/>
<keyword evidence="3" id="KW-1185">Reference proteome</keyword>
<evidence type="ECO:0000313" key="3">
    <source>
        <dbReference type="Proteomes" id="UP001055439"/>
    </source>
</evidence>
<sequence>MAWPGSKPESHISVKTRSLVETANPVHWRKDATASDAPSPASKADEKLLFSSSSKPSSKPFAEGAPALADDDTVERIAGALFRFEIPLLVCKGIRQEKVRFIGEIVLACNKASACSADAK</sequence>
<reference evidence="2" key="1">
    <citation type="submission" date="2022-05" db="EMBL/GenBank/DDBJ databases">
        <title>The Musa troglodytarum L. genome provides insights into the mechanism of non-climacteric behaviour and enrichment of carotenoids.</title>
        <authorList>
            <person name="Wang J."/>
        </authorList>
    </citation>
    <scope>NUCLEOTIDE SEQUENCE</scope>
    <source>
        <tissue evidence="2">Leaf</tissue>
    </source>
</reference>
<feature type="compositionally biased region" description="Low complexity" evidence="1">
    <location>
        <begin position="49"/>
        <end position="61"/>
    </location>
</feature>
<accession>A0A9E7L8V9</accession>
<gene>
    <name evidence="2" type="ORF">MUK42_25027</name>
</gene>
<evidence type="ECO:0000256" key="1">
    <source>
        <dbReference type="SAM" id="MobiDB-lite"/>
    </source>
</evidence>
<protein>
    <submittedName>
        <fullName evidence="2">Uncharacterized protein</fullName>
    </submittedName>
</protein>
<proteinExistence type="predicted"/>
<dbReference type="Proteomes" id="UP001055439">
    <property type="component" value="Chromosome 9"/>
</dbReference>
<name>A0A9E7L8V9_9LILI</name>
<dbReference type="OrthoDB" id="4436220at2759"/>
<dbReference type="EMBL" id="CP097511">
    <property type="protein sequence ID" value="URE42230.1"/>
    <property type="molecule type" value="Genomic_DNA"/>
</dbReference>